<reference evidence="1 2" key="1">
    <citation type="submission" date="2019-04" db="EMBL/GenBank/DDBJ databases">
        <title>Friends and foes A comparative genomics study of 23 Aspergillus species from section Flavi.</title>
        <authorList>
            <consortium name="DOE Joint Genome Institute"/>
            <person name="Kjaerbolling I."/>
            <person name="Vesth T."/>
            <person name="Frisvad J.C."/>
            <person name="Nybo J.L."/>
            <person name="Theobald S."/>
            <person name="Kildgaard S."/>
            <person name="Isbrandt T."/>
            <person name="Kuo A."/>
            <person name="Sato A."/>
            <person name="Lyhne E.K."/>
            <person name="Kogle M.E."/>
            <person name="Wiebenga A."/>
            <person name="Kun R.S."/>
            <person name="Lubbers R.J."/>
            <person name="Makela M.R."/>
            <person name="Barry K."/>
            <person name="Chovatia M."/>
            <person name="Clum A."/>
            <person name="Daum C."/>
            <person name="Haridas S."/>
            <person name="He G."/>
            <person name="LaButti K."/>
            <person name="Lipzen A."/>
            <person name="Mondo S."/>
            <person name="Riley R."/>
            <person name="Salamov A."/>
            <person name="Simmons B.A."/>
            <person name="Magnuson J.K."/>
            <person name="Henrissat B."/>
            <person name="Mortensen U.H."/>
            <person name="Larsen T.O."/>
            <person name="Devries R.P."/>
            <person name="Grigoriev I.V."/>
            <person name="Machida M."/>
            <person name="Baker S.E."/>
            <person name="Andersen M.R."/>
        </authorList>
    </citation>
    <scope>NUCLEOTIDE SEQUENCE [LARGE SCALE GENOMIC DNA]</scope>
    <source>
        <strain evidence="1 2">IBT 18842</strain>
    </source>
</reference>
<name>A0A5N6U052_ASPAV</name>
<gene>
    <name evidence="1" type="ORF">BDV25DRAFT_138659</name>
</gene>
<protein>
    <submittedName>
        <fullName evidence="1">Uncharacterized protein</fullName>
    </submittedName>
</protein>
<evidence type="ECO:0000313" key="2">
    <source>
        <dbReference type="Proteomes" id="UP000325780"/>
    </source>
</evidence>
<sequence>MHSEEVVESTSSVVSSVSRVQHSIGLLDSILDEINVPALVPQAAQRAEGPSTGNSITETSAELPLKESTALLDTVLENLGIPTLEPERKKVIAPRVPQVSMDSLSRIGKHLKTAWDGKIRWAIIGPSVFDNEEDELDAFYFRPNHFSSQPIRDFWMFQYGLRYVPTKYEKNAYRTIRIEQVPSTMTLAHILPAISGEIYSAYLGDTRPITGDKTAIVVFVRQSDALLSLQNSKSGLRLGSNLAKVVPVNTPTYPMPADLEKLIVEEGYTRSLLVSSSRRTIKSEVCRVMGKCAYASHVEAVEDGPVLGEVSVRFNSIKVAAAAYGTLKNHPSFGQCHFRFLRNDQNTRGALSQEKNIGNNMQEARSRVGIWD</sequence>
<keyword evidence="2" id="KW-1185">Reference proteome</keyword>
<organism evidence="1 2">
    <name type="scientific">Aspergillus avenaceus</name>
    <dbReference type="NCBI Taxonomy" id="36643"/>
    <lineage>
        <taxon>Eukaryota</taxon>
        <taxon>Fungi</taxon>
        <taxon>Dikarya</taxon>
        <taxon>Ascomycota</taxon>
        <taxon>Pezizomycotina</taxon>
        <taxon>Eurotiomycetes</taxon>
        <taxon>Eurotiomycetidae</taxon>
        <taxon>Eurotiales</taxon>
        <taxon>Aspergillaceae</taxon>
        <taxon>Aspergillus</taxon>
        <taxon>Aspergillus subgen. Circumdati</taxon>
    </lineage>
</organism>
<evidence type="ECO:0000313" key="1">
    <source>
        <dbReference type="EMBL" id="KAE8151631.1"/>
    </source>
</evidence>
<accession>A0A5N6U052</accession>
<proteinExistence type="predicted"/>
<dbReference type="OrthoDB" id="5244622at2759"/>
<dbReference type="AlphaFoldDB" id="A0A5N6U052"/>
<dbReference type="Proteomes" id="UP000325780">
    <property type="component" value="Unassembled WGS sequence"/>
</dbReference>
<dbReference type="EMBL" id="ML742067">
    <property type="protein sequence ID" value="KAE8151631.1"/>
    <property type="molecule type" value="Genomic_DNA"/>
</dbReference>